<keyword evidence="7" id="KW-0969">Cilium</keyword>
<dbReference type="Proteomes" id="UP000277007">
    <property type="component" value="Unassembled WGS sequence"/>
</dbReference>
<dbReference type="EMBL" id="RXMA01000001">
    <property type="protein sequence ID" value="RTR24271.1"/>
    <property type="molecule type" value="Genomic_DNA"/>
</dbReference>
<dbReference type="Pfam" id="PF13677">
    <property type="entry name" value="MotB_plug"/>
    <property type="match status" value="1"/>
</dbReference>
<dbReference type="SUPFAM" id="SSF103088">
    <property type="entry name" value="OmpA-like"/>
    <property type="match status" value="1"/>
</dbReference>
<keyword evidence="7" id="KW-0966">Cell projection</keyword>
<evidence type="ECO:0000256" key="3">
    <source>
        <dbReference type="ARBA" id="ARBA00023136"/>
    </source>
</evidence>
<evidence type="ECO:0000256" key="5">
    <source>
        <dbReference type="SAM" id="Phobius"/>
    </source>
</evidence>
<reference evidence="7 8" key="1">
    <citation type="submission" date="2018-12" db="EMBL/GenBank/DDBJ databases">
        <authorList>
            <person name="Yang Y."/>
        </authorList>
    </citation>
    <scope>NUCLEOTIDE SEQUENCE [LARGE SCALE GENOMIC DNA]</scope>
    <source>
        <strain evidence="7 8">L-25-5w-1</strain>
    </source>
</reference>
<sequence length="257" mass="27248">MIRIPGRGQPGQGGGGHDPGGHRKTMWLISFTDLISLLLAFFVLMYSMSEPESQRWTRLARGLAETIPAARSTATTPSDRPADPRAAFNAQAVEPRAAAVDVNYLGALLRGQTAANAELAGVEVRGEDDRVVIGLPGDRMFDPTGAAFTNDGRRIIFLLGAVVGRIGNRIEVVGHAEREDPTGGAAWERALTRAVAVSAALRETGYRRELVARAVMAVEESPRPGPVVPGVTAAVVTPVNAAGRIRVDIVVREEGAD</sequence>
<dbReference type="AlphaFoldDB" id="A0A431VNC3"/>
<dbReference type="GO" id="GO:0016020">
    <property type="term" value="C:membrane"/>
    <property type="evidence" value="ECO:0007669"/>
    <property type="project" value="UniProtKB-SubCell"/>
</dbReference>
<feature type="transmembrane region" description="Helical" evidence="5">
    <location>
        <begin position="26"/>
        <end position="48"/>
    </location>
</feature>
<name>A0A431VNC3_9PROT</name>
<evidence type="ECO:0000313" key="8">
    <source>
        <dbReference type="Proteomes" id="UP000277007"/>
    </source>
</evidence>
<evidence type="ECO:0000256" key="2">
    <source>
        <dbReference type="ARBA" id="ARBA00022692"/>
    </source>
</evidence>
<keyword evidence="8" id="KW-1185">Reference proteome</keyword>
<dbReference type="InterPro" id="IPR025713">
    <property type="entry name" value="MotB-like_N_dom"/>
</dbReference>
<evidence type="ECO:0000313" key="7">
    <source>
        <dbReference type="EMBL" id="RTR24271.1"/>
    </source>
</evidence>
<comment type="subcellular location">
    <subcellularLocation>
        <location evidence="1">Membrane</location>
    </subcellularLocation>
</comment>
<dbReference type="PANTHER" id="PTHR30329">
    <property type="entry name" value="STATOR ELEMENT OF FLAGELLAR MOTOR COMPLEX"/>
    <property type="match status" value="1"/>
</dbReference>
<keyword evidence="5" id="KW-1133">Transmembrane helix</keyword>
<dbReference type="OrthoDB" id="7348512at2"/>
<proteinExistence type="predicted"/>
<gene>
    <name evidence="7" type="ORF">EJ903_00335</name>
</gene>
<feature type="domain" description="Motility protein B-like N-terminal" evidence="6">
    <location>
        <begin position="18"/>
        <end position="64"/>
    </location>
</feature>
<keyword evidence="2 5" id="KW-0812">Transmembrane</keyword>
<dbReference type="InterPro" id="IPR036737">
    <property type="entry name" value="OmpA-like_sf"/>
</dbReference>
<keyword evidence="7" id="KW-0282">Flagellum</keyword>
<evidence type="ECO:0000256" key="4">
    <source>
        <dbReference type="SAM" id="MobiDB-lite"/>
    </source>
</evidence>
<protein>
    <submittedName>
        <fullName evidence="7">Flagellar motor protein MotB</fullName>
    </submittedName>
</protein>
<accession>A0A431VNC3</accession>
<organism evidence="7 8">
    <name type="scientific">Azospirillum griseum</name>
    <dbReference type="NCBI Taxonomy" id="2496639"/>
    <lineage>
        <taxon>Bacteria</taxon>
        <taxon>Pseudomonadati</taxon>
        <taxon>Pseudomonadota</taxon>
        <taxon>Alphaproteobacteria</taxon>
        <taxon>Rhodospirillales</taxon>
        <taxon>Azospirillaceae</taxon>
        <taxon>Azospirillum</taxon>
    </lineage>
</organism>
<dbReference type="PANTHER" id="PTHR30329:SF21">
    <property type="entry name" value="LIPOPROTEIN YIAD-RELATED"/>
    <property type="match status" value="1"/>
</dbReference>
<dbReference type="InterPro" id="IPR050330">
    <property type="entry name" value="Bact_OuterMem_StrucFunc"/>
</dbReference>
<keyword evidence="3 5" id="KW-0472">Membrane</keyword>
<evidence type="ECO:0000259" key="6">
    <source>
        <dbReference type="Pfam" id="PF13677"/>
    </source>
</evidence>
<feature type="compositionally biased region" description="Gly residues" evidence="4">
    <location>
        <begin position="8"/>
        <end position="18"/>
    </location>
</feature>
<dbReference type="Gene3D" id="3.30.1330.60">
    <property type="entry name" value="OmpA-like domain"/>
    <property type="match status" value="1"/>
</dbReference>
<evidence type="ECO:0000256" key="1">
    <source>
        <dbReference type="ARBA" id="ARBA00004370"/>
    </source>
</evidence>
<feature type="region of interest" description="Disordered" evidence="4">
    <location>
        <begin position="1"/>
        <end position="21"/>
    </location>
</feature>
<dbReference type="RefSeq" id="WP_126611061.1">
    <property type="nucleotide sequence ID" value="NZ_JBHUCY010000064.1"/>
</dbReference>
<comment type="caution">
    <text evidence="7">The sequence shown here is derived from an EMBL/GenBank/DDBJ whole genome shotgun (WGS) entry which is preliminary data.</text>
</comment>